<organism evidence="3 4">
    <name type="scientific">Nocardioides hankookensis</name>
    <dbReference type="NCBI Taxonomy" id="443157"/>
    <lineage>
        <taxon>Bacteria</taxon>
        <taxon>Bacillati</taxon>
        <taxon>Actinomycetota</taxon>
        <taxon>Actinomycetes</taxon>
        <taxon>Propionibacteriales</taxon>
        <taxon>Nocardioidaceae</taxon>
        <taxon>Nocardioides</taxon>
    </lineage>
</organism>
<proteinExistence type="predicted"/>
<feature type="signal peptide" evidence="1">
    <location>
        <begin position="1"/>
        <end position="22"/>
    </location>
</feature>
<dbReference type="SUPFAM" id="SSF53850">
    <property type="entry name" value="Periplasmic binding protein-like II"/>
    <property type="match status" value="1"/>
</dbReference>
<protein>
    <submittedName>
        <fullName evidence="3">ABC transporter substrate-binding protein</fullName>
    </submittedName>
</protein>
<keyword evidence="1" id="KW-0732">Signal</keyword>
<dbReference type="EMBL" id="JBHSRJ010000001">
    <property type="protein sequence ID" value="MFC6041748.1"/>
    <property type="molecule type" value="Genomic_DNA"/>
</dbReference>
<dbReference type="Pfam" id="PF04069">
    <property type="entry name" value="OpuAC"/>
    <property type="match status" value="1"/>
</dbReference>
<gene>
    <name evidence="3" type="ORF">ACFPYL_01595</name>
</gene>
<keyword evidence="4" id="KW-1185">Reference proteome</keyword>
<dbReference type="Gene3D" id="3.10.105.10">
    <property type="entry name" value="Dipeptide-binding Protein, Domain 3"/>
    <property type="match status" value="1"/>
</dbReference>
<feature type="domain" description="ABC-type glycine betaine transport system substrate-binding" evidence="2">
    <location>
        <begin position="44"/>
        <end position="313"/>
    </location>
</feature>
<dbReference type="PROSITE" id="PS51257">
    <property type="entry name" value="PROKAR_LIPOPROTEIN"/>
    <property type="match status" value="1"/>
</dbReference>
<dbReference type="Gene3D" id="3.40.190.10">
    <property type="entry name" value="Periplasmic binding protein-like II"/>
    <property type="match status" value="1"/>
</dbReference>
<evidence type="ECO:0000259" key="2">
    <source>
        <dbReference type="Pfam" id="PF04069"/>
    </source>
</evidence>
<evidence type="ECO:0000313" key="4">
    <source>
        <dbReference type="Proteomes" id="UP001596135"/>
    </source>
</evidence>
<evidence type="ECO:0000256" key="1">
    <source>
        <dbReference type="SAM" id="SignalP"/>
    </source>
</evidence>
<name>A0ABW1LF38_9ACTN</name>
<sequence>MRVKRKQAVLAALATTSALALGACGGDSIKDADTPAGATKDCGDLNMAVNPWVGFEADAHVVGYVAQTQLGCTVNYKDLDEQVSWKGFGSGDVDVVIENWGHPELEKKYFAGEGDGTAEDAGLTGNDGVIGWYVPPWMADKYPDITDWKNLNKYADMFKTSESGDKGTLFDGDPGFVTNDEALVKNLKLDYKVVYAGSEDALIEAFRTAEENKKPMIGYFYEPQWFLAEVPLVKVNLPKYTDGCDADPEKVACDYPPYPLNKIVSTEWMKSGSLAVDLVKNFNWTNDDQNLVAKYIAQDQMDPDDAAKKWVDENQDKVDAWLN</sequence>
<reference evidence="4" key="1">
    <citation type="journal article" date="2019" name="Int. J. Syst. Evol. Microbiol.">
        <title>The Global Catalogue of Microorganisms (GCM) 10K type strain sequencing project: providing services to taxonomists for standard genome sequencing and annotation.</title>
        <authorList>
            <consortium name="The Broad Institute Genomics Platform"/>
            <consortium name="The Broad Institute Genome Sequencing Center for Infectious Disease"/>
            <person name="Wu L."/>
            <person name="Ma J."/>
        </authorList>
    </citation>
    <scope>NUCLEOTIDE SEQUENCE [LARGE SCALE GENOMIC DNA]</scope>
    <source>
        <strain evidence="4">CCUG 54522</strain>
    </source>
</reference>
<comment type="caution">
    <text evidence="3">The sequence shown here is derived from an EMBL/GenBank/DDBJ whole genome shotgun (WGS) entry which is preliminary data.</text>
</comment>
<dbReference type="Gene3D" id="3.40.190.100">
    <property type="entry name" value="Glycine betaine-binding periplasmic protein, domain 2"/>
    <property type="match status" value="1"/>
</dbReference>
<dbReference type="InterPro" id="IPR007210">
    <property type="entry name" value="ABC_Gly_betaine_transp_sub-bd"/>
</dbReference>
<evidence type="ECO:0000313" key="3">
    <source>
        <dbReference type="EMBL" id="MFC6041748.1"/>
    </source>
</evidence>
<dbReference type="CDD" id="cd13643">
    <property type="entry name" value="PBP2_BCP_2"/>
    <property type="match status" value="1"/>
</dbReference>
<dbReference type="RefSeq" id="WP_379149659.1">
    <property type="nucleotide sequence ID" value="NZ_JBHSRJ010000001.1"/>
</dbReference>
<accession>A0ABW1LF38</accession>
<dbReference type="Proteomes" id="UP001596135">
    <property type="component" value="Unassembled WGS sequence"/>
</dbReference>
<feature type="chain" id="PRO_5045614429" evidence="1">
    <location>
        <begin position="23"/>
        <end position="323"/>
    </location>
</feature>